<proteinExistence type="predicted"/>
<name>A0A7I4XW65_HAECO</name>
<dbReference type="Proteomes" id="UP000025227">
    <property type="component" value="Unplaced"/>
</dbReference>
<keyword evidence="1" id="KW-1185">Reference proteome</keyword>
<evidence type="ECO:0000313" key="2">
    <source>
        <dbReference type="WBParaSite" id="HCON_00014060-00001"/>
    </source>
</evidence>
<organism evidence="1 2">
    <name type="scientific">Haemonchus contortus</name>
    <name type="common">Barber pole worm</name>
    <dbReference type="NCBI Taxonomy" id="6289"/>
    <lineage>
        <taxon>Eukaryota</taxon>
        <taxon>Metazoa</taxon>
        <taxon>Ecdysozoa</taxon>
        <taxon>Nematoda</taxon>
        <taxon>Chromadorea</taxon>
        <taxon>Rhabditida</taxon>
        <taxon>Rhabditina</taxon>
        <taxon>Rhabditomorpha</taxon>
        <taxon>Strongyloidea</taxon>
        <taxon>Trichostrongylidae</taxon>
        <taxon>Haemonchus</taxon>
    </lineage>
</organism>
<reference evidence="2" key="1">
    <citation type="submission" date="2020-12" db="UniProtKB">
        <authorList>
            <consortium name="WormBaseParasite"/>
        </authorList>
    </citation>
    <scope>IDENTIFICATION</scope>
    <source>
        <strain evidence="2">MHco3</strain>
    </source>
</reference>
<protein>
    <submittedName>
        <fullName evidence="2">Uncharacterized protein</fullName>
    </submittedName>
</protein>
<dbReference type="WBParaSite" id="HCON_00014060-00001">
    <property type="protein sequence ID" value="HCON_00014060-00001"/>
    <property type="gene ID" value="HCON_00014060"/>
</dbReference>
<evidence type="ECO:0000313" key="1">
    <source>
        <dbReference type="Proteomes" id="UP000025227"/>
    </source>
</evidence>
<accession>A0A7I4XW65</accession>
<dbReference type="AlphaFoldDB" id="A0A7I4XW65"/>
<sequence>MGRCERFDIILITSIPQRFDESRINEYPASGFVSGMNNELVLVLRSTIVTFGFIARFVTAFDDTSRSFPVIEYSIRMTEMKDCFI</sequence>